<dbReference type="EMBL" id="GL732683">
    <property type="protein sequence ID" value="EFX67229.1"/>
    <property type="molecule type" value="Genomic_DNA"/>
</dbReference>
<dbReference type="InParanoid" id="E9HM10"/>
<feature type="region of interest" description="Disordered" evidence="1">
    <location>
        <begin position="110"/>
        <end position="152"/>
    </location>
</feature>
<feature type="compositionally biased region" description="Basic and acidic residues" evidence="1">
    <location>
        <begin position="130"/>
        <end position="141"/>
    </location>
</feature>
<feature type="compositionally biased region" description="Low complexity" evidence="1">
    <location>
        <begin position="117"/>
        <end position="126"/>
    </location>
</feature>
<sequence>MSQSKITRKVVAGRRTKAAQKIIDESKNEEENVRESQRQRKRKVRLVEEDVEVPVPKKTRVTKVKKPSTAPDIFEDGMIPVKEVVSVIGEPLHSSTQLFQHAQPLNFESVEDEENSNDNSNTISSSPDGLDEHDQQSHESDSSNSDDNIPQSKGKKLISASFLFNKKESVSHQATVSKRVTDAAVVDVDENRDDNDSTRPGTSKQFSRPTTSSVEPPLSTLLLRPETLTRKVIGMDSKLDYIIKGMTELLNQRRSNNETTVNDDTVCNSSTSFITNSLKTRFPLNSVAEVVEVELALKSNAEFVNKLMPLDVGFPWKVTLLSTREQLKYSQKQGTSSRVPKRRMQYEILPSLIALL</sequence>
<keyword evidence="3" id="KW-1185">Reference proteome</keyword>
<dbReference type="Proteomes" id="UP000000305">
    <property type="component" value="Unassembled WGS sequence"/>
</dbReference>
<proteinExistence type="predicted"/>
<evidence type="ECO:0000256" key="1">
    <source>
        <dbReference type="SAM" id="MobiDB-lite"/>
    </source>
</evidence>
<evidence type="ECO:0000313" key="2">
    <source>
        <dbReference type="EMBL" id="EFX67229.1"/>
    </source>
</evidence>
<dbReference type="HOGENOM" id="CLU_779047_0_0_1"/>
<feature type="compositionally biased region" description="Basic residues" evidence="1">
    <location>
        <begin position="1"/>
        <end position="18"/>
    </location>
</feature>
<gene>
    <name evidence="2" type="ORF">DAPPUDRAFT_115623</name>
</gene>
<name>E9HM10_DAPPU</name>
<feature type="compositionally biased region" description="Polar residues" evidence="1">
    <location>
        <begin position="198"/>
        <end position="214"/>
    </location>
</feature>
<evidence type="ECO:0000313" key="3">
    <source>
        <dbReference type="Proteomes" id="UP000000305"/>
    </source>
</evidence>
<reference evidence="2 3" key="1">
    <citation type="journal article" date="2011" name="Science">
        <title>The ecoresponsive genome of Daphnia pulex.</title>
        <authorList>
            <person name="Colbourne J.K."/>
            <person name="Pfrender M.E."/>
            <person name="Gilbert D."/>
            <person name="Thomas W.K."/>
            <person name="Tucker A."/>
            <person name="Oakley T.H."/>
            <person name="Tokishita S."/>
            <person name="Aerts A."/>
            <person name="Arnold G.J."/>
            <person name="Basu M.K."/>
            <person name="Bauer D.J."/>
            <person name="Caceres C.E."/>
            <person name="Carmel L."/>
            <person name="Casola C."/>
            <person name="Choi J.H."/>
            <person name="Detter J.C."/>
            <person name="Dong Q."/>
            <person name="Dusheyko S."/>
            <person name="Eads B.D."/>
            <person name="Frohlich T."/>
            <person name="Geiler-Samerotte K.A."/>
            <person name="Gerlach D."/>
            <person name="Hatcher P."/>
            <person name="Jogdeo S."/>
            <person name="Krijgsveld J."/>
            <person name="Kriventseva E.V."/>
            <person name="Kultz D."/>
            <person name="Laforsch C."/>
            <person name="Lindquist E."/>
            <person name="Lopez J."/>
            <person name="Manak J.R."/>
            <person name="Muller J."/>
            <person name="Pangilinan J."/>
            <person name="Patwardhan R.P."/>
            <person name="Pitluck S."/>
            <person name="Pritham E.J."/>
            <person name="Rechtsteiner A."/>
            <person name="Rho M."/>
            <person name="Rogozin I.B."/>
            <person name="Sakarya O."/>
            <person name="Salamov A."/>
            <person name="Schaack S."/>
            <person name="Shapiro H."/>
            <person name="Shiga Y."/>
            <person name="Skalitzky C."/>
            <person name="Smith Z."/>
            <person name="Souvorov A."/>
            <person name="Sung W."/>
            <person name="Tang Z."/>
            <person name="Tsuchiya D."/>
            <person name="Tu H."/>
            <person name="Vos H."/>
            <person name="Wang M."/>
            <person name="Wolf Y.I."/>
            <person name="Yamagata H."/>
            <person name="Yamada T."/>
            <person name="Ye Y."/>
            <person name="Shaw J.R."/>
            <person name="Andrews J."/>
            <person name="Crease T.J."/>
            <person name="Tang H."/>
            <person name="Lucas S.M."/>
            <person name="Robertson H.M."/>
            <person name="Bork P."/>
            <person name="Koonin E.V."/>
            <person name="Zdobnov E.M."/>
            <person name="Grigoriev I.V."/>
            <person name="Lynch M."/>
            <person name="Boore J.L."/>
        </authorList>
    </citation>
    <scope>NUCLEOTIDE SEQUENCE [LARGE SCALE GENOMIC DNA]</scope>
</reference>
<protein>
    <submittedName>
        <fullName evidence="2">Uncharacterized protein</fullName>
    </submittedName>
</protein>
<organism evidence="2 3">
    <name type="scientific">Daphnia pulex</name>
    <name type="common">Water flea</name>
    <dbReference type="NCBI Taxonomy" id="6669"/>
    <lineage>
        <taxon>Eukaryota</taxon>
        <taxon>Metazoa</taxon>
        <taxon>Ecdysozoa</taxon>
        <taxon>Arthropoda</taxon>
        <taxon>Crustacea</taxon>
        <taxon>Branchiopoda</taxon>
        <taxon>Diplostraca</taxon>
        <taxon>Cladocera</taxon>
        <taxon>Anomopoda</taxon>
        <taxon>Daphniidae</taxon>
        <taxon>Daphnia</taxon>
    </lineage>
</organism>
<feature type="compositionally biased region" description="Basic and acidic residues" evidence="1">
    <location>
        <begin position="22"/>
        <end position="38"/>
    </location>
</feature>
<dbReference type="AlphaFoldDB" id="E9HM10"/>
<feature type="region of interest" description="Disordered" evidence="1">
    <location>
        <begin position="187"/>
        <end position="219"/>
    </location>
</feature>
<accession>E9HM10</accession>
<feature type="region of interest" description="Disordered" evidence="1">
    <location>
        <begin position="1"/>
        <end position="43"/>
    </location>
</feature>
<dbReference type="KEGG" id="dpx:DAPPUDRAFT_115623"/>